<organism evidence="1 2">
    <name type="scientific">Pike-perch iridovirus</name>
    <dbReference type="NCBI Taxonomy" id="575979"/>
    <lineage>
        <taxon>Viruses</taxon>
        <taxon>Varidnaviria</taxon>
        <taxon>Bamfordvirae</taxon>
        <taxon>Nucleocytoviricota</taxon>
        <taxon>Megaviricetes</taxon>
        <taxon>Pimascovirales</taxon>
        <taxon>Pimascovirales incertae sedis</taxon>
        <taxon>Iridoviridae</taxon>
        <taxon>Alphairidovirinae</taxon>
        <taxon>Ranavirus</taxon>
        <taxon>Ranavirus alytes1</taxon>
        <taxon>Common midwife toad virus</taxon>
    </lineage>
</organism>
<evidence type="ECO:0000313" key="2">
    <source>
        <dbReference type="Proteomes" id="UP000108393"/>
    </source>
</evidence>
<gene>
    <name evidence="1" type="ORF">PPIV_ORF40</name>
</gene>
<proteinExistence type="predicted"/>
<evidence type="ECO:0000313" key="1">
    <source>
        <dbReference type="EMBL" id="ANZ57020.2"/>
    </source>
</evidence>
<accession>A0A1B2ITT7</accession>
<sequence>MYSIARCSLWLKMWIHSPVRNYIHLSHTILHYPYPGNANIIYNRGHLHSRGGRGRRVCHQFVVLGKALLFSADALSTRDRRALPCTTRSPLPWEPVRDSQSPAGTTCPREWEAGPACSLEGTRGSSPPCSTCFQWRSPCGCCACKTWNPLRLSWQRRKSPCWIQRQTCRVCRS</sequence>
<reference evidence="1 2" key="1">
    <citation type="submission" date="2016-07" db="EMBL/GenBank/DDBJ databases">
        <title>Genomic sequence of a Ranavirus isolated from pike perch (Sander lucioperca).</title>
        <authorList>
            <person name="Holopainen R."/>
            <person name="Subramaniam K."/>
            <person name="Claytor S.C."/>
            <person name="Steckler N.K."/>
            <person name="Waltzek T.B."/>
        </authorList>
    </citation>
    <scope>NUCLEOTIDE SEQUENCE [LARGE SCALE GENOMIC DNA]</scope>
    <source>
        <strain evidence="1">SLU14001</strain>
    </source>
</reference>
<dbReference type="EMBL" id="KX574341">
    <property type="protein sequence ID" value="ANZ57020.2"/>
    <property type="molecule type" value="Genomic_DNA"/>
</dbReference>
<dbReference type="Proteomes" id="UP000108393">
    <property type="component" value="Segment"/>
</dbReference>
<name>A0A1B2ITT7_9VIRU</name>
<protein>
    <submittedName>
        <fullName evidence="1">Uncharacterized protein</fullName>
    </submittedName>
</protein>